<dbReference type="GO" id="GO:0003678">
    <property type="term" value="F:DNA helicase activity"/>
    <property type="evidence" value="ECO:0007669"/>
    <property type="project" value="InterPro"/>
</dbReference>
<dbReference type="GO" id="GO:0005524">
    <property type="term" value="F:ATP binding"/>
    <property type="evidence" value="ECO:0007669"/>
    <property type="project" value="InterPro"/>
</dbReference>
<accession>A0AA86J556</accession>
<dbReference type="InterPro" id="IPR027417">
    <property type="entry name" value="P-loop_NTPase"/>
</dbReference>
<sequence>MSESGVDKGRDLVNSIKSQKLETKDQSLDMNDLVDKSSLETESFNEVDYAAMLTNTHIRMAVGGLANKIAFSNEIIGKLRNIILKDESGSSQRIISQIFVLYPGSSLDVIKSKLDYYQSLTSREDINHFLKLLNDKIKRSVFDSSLNEYFDKKNLDQLIVSIDQLTDNLHSSVIPFIGLGSLKADDLKESFSEDNKLSSSVKKLNDCSSYHALLKGQLVIVAAPPGVGKTQFMMNETYHHAKDGKKVVYLAMGDSLQSDFTIKLGCIHFNVDVQGFLKDIEKYMKDSEFLRILNNINLSVVSAGELRSGDVRRFYKADAELSKADVYFFDYDSNFAELSETDMYSAHDIIYNNLYALARLPHPKLVYVASQVKTGYYKSEFIPLQALAESNRKQAIADYVVTISGIKDEIKNCGIFNIVKARRGRLGFTAYMLAKSGRIIEIDMQMYRTQKAEILSNRATSVETD</sequence>
<keyword evidence="3" id="KW-1185">Reference proteome</keyword>
<keyword evidence="2" id="KW-0547">Nucleotide-binding</keyword>
<name>A0AA86J556_9CAUD</name>
<dbReference type="GO" id="GO:0006260">
    <property type="term" value="P:DNA replication"/>
    <property type="evidence" value="ECO:0007669"/>
    <property type="project" value="InterPro"/>
</dbReference>
<evidence type="ECO:0000313" key="2">
    <source>
        <dbReference type="EMBL" id="BES79918.1"/>
    </source>
</evidence>
<keyword evidence="2" id="KW-0347">Helicase</keyword>
<organism evidence="2 3">
    <name type="scientific">Yersinia phage vB_Yru_GN1</name>
    <dbReference type="NCBI Taxonomy" id="3074381"/>
    <lineage>
        <taxon>Viruses</taxon>
        <taxon>Duplodnaviria</taxon>
        <taxon>Heunggongvirae</taxon>
        <taxon>Uroviricota</taxon>
        <taxon>Caudoviricetes</taxon>
        <taxon>Caudoviricetes incertae sedis</taxon>
        <taxon>Sepahanvirus</taxon>
        <taxon>Sepahanvirus vB-Yru-GN1</taxon>
    </lineage>
</organism>
<dbReference type="Pfam" id="PF03796">
    <property type="entry name" value="DnaB_C"/>
    <property type="match status" value="1"/>
</dbReference>
<evidence type="ECO:0000313" key="3">
    <source>
        <dbReference type="Proteomes" id="UP001304813"/>
    </source>
</evidence>
<evidence type="ECO:0000259" key="1">
    <source>
        <dbReference type="Pfam" id="PF03796"/>
    </source>
</evidence>
<feature type="domain" description="SF4 helicase" evidence="1">
    <location>
        <begin position="211"/>
        <end position="403"/>
    </location>
</feature>
<reference evidence="2 3" key="1">
    <citation type="submission" date="2023-09" db="EMBL/GenBank/DDBJ databases">
        <title>Analysis of phage genome (vB_Yru_GN1) of the bacterium (Yersinia ruckeri).</title>
        <authorList>
            <person name="Ganjoor M.S."/>
            <person name="Bouzari M."/>
            <person name="Soleimani-Delfan A."/>
        </authorList>
    </citation>
    <scope>NUCLEOTIDE SEQUENCE [LARGE SCALE GENOMIC DNA]</scope>
    <source>
        <strain evidence="3">vB_Yru_GN1</strain>
    </source>
</reference>
<dbReference type="EMBL" id="LC779065">
    <property type="protein sequence ID" value="BES79918.1"/>
    <property type="molecule type" value="Genomic_DNA"/>
</dbReference>
<protein>
    <submittedName>
        <fullName evidence="2">Hexameric helicase</fullName>
    </submittedName>
</protein>
<dbReference type="Proteomes" id="UP001304813">
    <property type="component" value="Segment"/>
</dbReference>
<dbReference type="Gene3D" id="3.40.50.300">
    <property type="entry name" value="P-loop containing nucleotide triphosphate hydrolases"/>
    <property type="match status" value="1"/>
</dbReference>
<proteinExistence type="predicted"/>
<dbReference type="InterPro" id="IPR007694">
    <property type="entry name" value="DNA_helicase_DnaB-like_C"/>
</dbReference>
<keyword evidence="2" id="KW-0378">Hydrolase</keyword>
<dbReference type="SUPFAM" id="SSF52540">
    <property type="entry name" value="P-loop containing nucleoside triphosphate hydrolases"/>
    <property type="match status" value="1"/>
</dbReference>
<keyword evidence="2" id="KW-0067">ATP-binding</keyword>